<proteinExistence type="predicted"/>
<keyword evidence="2" id="KW-1185">Reference proteome</keyword>
<dbReference type="VEuPathDB" id="FungiDB:VP01_1555g2"/>
<dbReference type="EMBL" id="LAVV01006175">
    <property type="protein sequence ID" value="KNZ60430.1"/>
    <property type="molecule type" value="Genomic_DNA"/>
</dbReference>
<reference evidence="1 2" key="1">
    <citation type="submission" date="2015-08" db="EMBL/GenBank/DDBJ databases">
        <title>Next Generation Sequencing and Analysis of the Genome of Puccinia sorghi L Schw, the Causal Agent of Maize Common Rust.</title>
        <authorList>
            <person name="Rochi L."/>
            <person name="Burguener G."/>
            <person name="Darino M."/>
            <person name="Turjanski A."/>
            <person name="Kreff E."/>
            <person name="Dieguez M.J."/>
            <person name="Sacco F."/>
        </authorList>
    </citation>
    <scope>NUCLEOTIDE SEQUENCE [LARGE SCALE GENOMIC DNA]</scope>
    <source>
        <strain evidence="1 2">RO10H11247</strain>
    </source>
</reference>
<accession>A0A0L6VJY3</accession>
<dbReference type="AlphaFoldDB" id="A0A0L6VJY3"/>
<evidence type="ECO:0000313" key="1">
    <source>
        <dbReference type="EMBL" id="KNZ60430.1"/>
    </source>
</evidence>
<organism evidence="1 2">
    <name type="scientific">Puccinia sorghi</name>
    <dbReference type="NCBI Taxonomy" id="27349"/>
    <lineage>
        <taxon>Eukaryota</taxon>
        <taxon>Fungi</taxon>
        <taxon>Dikarya</taxon>
        <taxon>Basidiomycota</taxon>
        <taxon>Pucciniomycotina</taxon>
        <taxon>Pucciniomycetes</taxon>
        <taxon>Pucciniales</taxon>
        <taxon>Pucciniaceae</taxon>
        <taxon>Puccinia</taxon>
    </lineage>
</organism>
<dbReference type="Proteomes" id="UP000037035">
    <property type="component" value="Unassembled WGS sequence"/>
</dbReference>
<evidence type="ECO:0000313" key="2">
    <source>
        <dbReference type="Proteomes" id="UP000037035"/>
    </source>
</evidence>
<comment type="caution">
    <text evidence="1">The sequence shown here is derived from an EMBL/GenBank/DDBJ whole genome shotgun (WGS) entry which is preliminary data.</text>
</comment>
<name>A0A0L6VJY3_9BASI</name>
<gene>
    <name evidence="1" type="ORF">VP01_1555g2</name>
</gene>
<sequence length="270" mass="31264">MLPQFICVRHSYNKSPLYFNPSNQKCFTIKNQNATSWIKSLTNLYPLMRTKNHTKLCLRQLKLILWTNSTPYYTRWLLNQFLFSHRRIILCGALDSWKMVDYHHLKNLFYELFSARKLMPPYIPILLIELESGTTSIFLLTITQTLLGSLLVLVPPLRKCMKLESTLTQTGYKIIKKFPKTPELNSISSAITHSGQEMTPELVLNHLRLHANKQSIAGSQSVTQQVYLFTNVNSIKFNPNSHNTQAPHPQCCCWMLYLHLRPNSSHSARA</sequence>
<protein>
    <submittedName>
        <fullName evidence="1">Uncharacterized protein</fullName>
    </submittedName>
</protein>